<dbReference type="PANTHER" id="PTHR47810">
    <property type="entry name" value="DNA LIGASE"/>
    <property type="match status" value="1"/>
</dbReference>
<dbReference type="Gene3D" id="3.30.470.30">
    <property type="entry name" value="DNA ligase/mRNA capping enzyme"/>
    <property type="match status" value="1"/>
</dbReference>
<dbReference type="InterPro" id="IPR012340">
    <property type="entry name" value="NA-bd_OB-fold"/>
</dbReference>
<dbReference type="PROSITE" id="PS00333">
    <property type="entry name" value="DNA_LIGASE_A2"/>
    <property type="match status" value="1"/>
</dbReference>
<keyword evidence="9" id="KW-1185">Reference proteome</keyword>
<dbReference type="Pfam" id="PF14743">
    <property type="entry name" value="DNA_ligase_OB_2"/>
    <property type="match status" value="1"/>
</dbReference>
<organism evidence="8 9">
    <name type="scientific">Vibrio sagamiensis NBRC 104589</name>
    <dbReference type="NCBI Taxonomy" id="1219064"/>
    <lineage>
        <taxon>Bacteria</taxon>
        <taxon>Pseudomonadati</taxon>
        <taxon>Pseudomonadota</taxon>
        <taxon>Gammaproteobacteria</taxon>
        <taxon>Vibrionales</taxon>
        <taxon>Vibrionaceae</taxon>
        <taxon>Vibrio</taxon>
    </lineage>
</organism>
<dbReference type="NCBIfam" id="NF006592">
    <property type="entry name" value="PRK09125.1"/>
    <property type="match status" value="1"/>
</dbReference>
<dbReference type="GO" id="GO:0006260">
    <property type="term" value="P:DNA replication"/>
    <property type="evidence" value="ECO:0007669"/>
    <property type="project" value="UniProtKB-KW"/>
</dbReference>
<evidence type="ECO:0000313" key="9">
    <source>
        <dbReference type="Proteomes" id="UP000321922"/>
    </source>
</evidence>
<dbReference type="InterPro" id="IPR029319">
    <property type="entry name" value="DNA_ligase_OB"/>
</dbReference>
<keyword evidence="5" id="KW-0234">DNA repair</keyword>
<dbReference type="SUPFAM" id="SSF50249">
    <property type="entry name" value="Nucleic acid-binding proteins"/>
    <property type="match status" value="1"/>
</dbReference>
<dbReference type="AlphaFoldDB" id="A0A511QDQ4"/>
<evidence type="ECO:0000313" key="8">
    <source>
        <dbReference type="EMBL" id="GEM75419.1"/>
    </source>
</evidence>
<protein>
    <submittedName>
        <fullName evidence="8">ATP-dependent DNA ligase</fullName>
    </submittedName>
</protein>
<dbReference type="SUPFAM" id="SSF56091">
    <property type="entry name" value="DNA ligase/mRNA capping enzyme, catalytic domain"/>
    <property type="match status" value="1"/>
</dbReference>
<keyword evidence="4" id="KW-0227">DNA damage</keyword>
<evidence type="ECO:0000256" key="2">
    <source>
        <dbReference type="ARBA" id="ARBA00022598"/>
    </source>
</evidence>
<evidence type="ECO:0000259" key="7">
    <source>
        <dbReference type="PROSITE" id="PS50160"/>
    </source>
</evidence>
<dbReference type="RefSeq" id="WP_039982723.1">
    <property type="nucleotide sequence ID" value="NZ_BAOJ01000135.1"/>
</dbReference>
<sequence length="280" mass="32209">MPLKMSLIALTILSSTQLEVDNEFKPPIVMAKSYHEGVRIAQYWYSEKLDGIRAYWTGNELITRNGNRIFAPKWFTKGLPDHPLDGELWAGRGLFHLVQQTVMDKTPVDRAWRKITFMAFDSPQINGDYLKRYQYLIDLVSTSSLEHFDYVKHYPISSKADLAERLEQISVLNGEGIMLRRISSLYIPGRGVDLLKFKRFEDDEAVVIGYKPGEGRLQGKMGSLLVKLKNGIEFYIGSGFSDDVRRIPPKLGTTITFRFNGHTQNGKPKFARFIRERLER</sequence>
<keyword evidence="2 8" id="KW-0436">Ligase</keyword>
<dbReference type="CDD" id="cd07896">
    <property type="entry name" value="Adenylation_kDNA_ligase_like"/>
    <property type="match status" value="1"/>
</dbReference>
<dbReference type="Gene3D" id="2.40.50.140">
    <property type="entry name" value="Nucleic acid-binding proteins"/>
    <property type="match status" value="1"/>
</dbReference>
<evidence type="ECO:0000256" key="3">
    <source>
        <dbReference type="ARBA" id="ARBA00022705"/>
    </source>
</evidence>
<dbReference type="Gene3D" id="3.30.1490.70">
    <property type="match status" value="1"/>
</dbReference>
<accession>A0A511QDQ4</accession>
<feature type="domain" description="ATP-dependent DNA ligase family profile" evidence="7">
    <location>
        <begin position="131"/>
        <end position="230"/>
    </location>
</feature>
<dbReference type="PROSITE" id="PS50160">
    <property type="entry name" value="DNA_LIGASE_A3"/>
    <property type="match status" value="1"/>
</dbReference>
<dbReference type="CDD" id="cd08041">
    <property type="entry name" value="OBF_kDNA_ligase_like"/>
    <property type="match status" value="1"/>
</dbReference>
<dbReference type="GO" id="GO:0005524">
    <property type="term" value="F:ATP binding"/>
    <property type="evidence" value="ECO:0007669"/>
    <property type="project" value="InterPro"/>
</dbReference>
<evidence type="ECO:0000256" key="1">
    <source>
        <dbReference type="ARBA" id="ARBA00001968"/>
    </source>
</evidence>
<dbReference type="OrthoDB" id="9782700at2"/>
<reference evidence="8 9" key="1">
    <citation type="submission" date="2019-07" db="EMBL/GenBank/DDBJ databases">
        <title>Whole genome shotgun sequence of Vibrio sagamiensis NBRC 104589.</title>
        <authorList>
            <person name="Hosoyama A."/>
            <person name="Uohara A."/>
            <person name="Ohji S."/>
            <person name="Ichikawa N."/>
        </authorList>
    </citation>
    <scope>NUCLEOTIDE SEQUENCE [LARGE SCALE GENOMIC DNA]</scope>
    <source>
        <strain evidence="8 9">NBRC 104589</strain>
    </source>
</reference>
<evidence type="ECO:0000256" key="4">
    <source>
        <dbReference type="ARBA" id="ARBA00022763"/>
    </source>
</evidence>
<name>A0A511QDQ4_9VIBR</name>
<dbReference type="GO" id="GO:0006310">
    <property type="term" value="P:DNA recombination"/>
    <property type="evidence" value="ECO:0007669"/>
    <property type="project" value="InterPro"/>
</dbReference>
<dbReference type="PANTHER" id="PTHR47810:SF1">
    <property type="entry name" value="DNA LIGASE B"/>
    <property type="match status" value="1"/>
</dbReference>
<comment type="catalytic activity">
    <reaction evidence="6">
        <text>ATP + (deoxyribonucleotide)n-3'-hydroxyl + 5'-phospho-(deoxyribonucleotide)m = (deoxyribonucleotide)n+m + AMP + diphosphate.</text>
        <dbReference type="EC" id="6.5.1.1"/>
    </reaction>
</comment>
<dbReference type="InterPro" id="IPR050326">
    <property type="entry name" value="NAD_dep_DNA_ligaseB"/>
</dbReference>
<gene>
    <name evidence="8" type="ORF">VSA01S_15310</name>
</gene>
<dbReference type="Pfam" id="PF01068">
    <property type="entry name" value="DNA_ligase_A_M"/>
    <property type="match status" value="1"/>
</dbReference>
<dbReference type="GO" id="GO:0003910">
    <property type="term" value="F:DNA ligase (ATP) activity"/>
    <property type="evidence" value="ECO:0007669"/>
    <property type="project" value="UniProtKB-EC"/>
</dbReference>
<dbReference type="Proteomes" id="UP000321922">
    <property type="component" value="Unassembled WGS sequence"/>
</dbReference>
<dbReference type="InterPro" id="IPR016059">
    <property type="entry name" value="DNA_ligase_ATP-dep_CS"/>
</dbReference>
<keyword evidence="3" id="KW-0235">DNA replication</keyword>
<evidence type="ECO:0000256" key="5">
    <source>
        <dbReference type="ARBA" id="ARBA00023204"/>
    </source>
</evidence>
<proteinExistence type="predicted"/>
<dbReference type="EMBL" id="BJXJ01000012">
    <property type="protein sequence ID" value="GEM75419.1"/>
    <property type="molecule type" value="Genomic_DNA"/>
</dbReference>
<dbReference type="GO" id="GO:0006281">
    <property type="term" value="P:DNA repair"/>
    <property type="evidence" value="ECO:0007669"/>
    <property type="project" value="UniProtKB-KW"/>
</dbReference>
<comment type="caution">
    <text evidence="8">The sequence shown here is derived from an EMBL/GenBank/DDBJ whole genome shotgun (WGS) entry which is preliminary data.</text>
</comment>
<dbReference type="InterPro" id="IPR012310">
    <property type="entry name" value="DNA_ligase_ATP-dep_cent"/>
</dbReference>
<comment type="cofactor">
    <cofactor evidence="1">
        <name>a divalent metal cation</name>
        <dbReference type="ChEBI" id="CHEBI:60240"/>
    </cofactor>
</comment>
<evidence type="ECO:0000256" key="6">
    <source>
        <dbReference type="ARBA" id="ARBA00034003"/>
    </source>
</evidence>